<evidence type="ECO:0000313" key="5">
    <source>
        <dbReference type="EMBL" id="WAX56620.1"/>
    </source>
</evidence>
<dbReference type="PANTHER" id="PTHR30307">
    <property type="entry name" value="S-ADENOSYLMETHIONINE:TRNA RIBOSYLTRANSFERASE-ISOMERASE"/>
    <property type="match status" value="1"/>
</dbReference>
<dbReference type="SUPFAM" id="SSF111337">
    <property type="entry name" value="QueA-like"/>
    <property type="match status" value="1"/>
</dbReference>
<sequence>MTALQFELPPELAAAHPRADRDRSRLLVARPSGIEHAVFAELEAFLHPGDLLVVNTSATLAAALDGRRADGRALTVHFATALDDGRWIVELRPAADATGPLPDIAAGERVRLPDGVTLTVLEPAAPAPGVTRLWLAEVGVEGGVEHYLARHGRPIRYGYLDGDVPLANYQTVFARDPGSAEMPSAGRPFTAELVAGLVAAGIALAPITLHTGVSSQEAGEPPMPERFTVPAATARLVNSTRAAGGRVVAVGTTVTRALESAADRSGRVRPAAGWTELVLGPNRPARVVGGLITGWHAPGASHLQLLQAVAGTPLVAAAYEAALRERYLWHEFGDSCLLLP</sequence>
<evidence type="ECO:0000256" key="1">
    <source>
        <dbReference type="ARBA" id="ARBA00022490"/>
    </source>
</evidence>
<keyword evidence="6" id="KW-1185">Reference proteome</keyword>
<keyword evidence="2" id="KW-0808">Transferase</keyword>
<dbReference type="EMBL" id="CP097463">
    <property type="protein sequence ID" value="WAX56620.1"/>
    <property type="molecule type" value="Genomic_DNA"/>
</dbReference>
<evidence type="ECO:0000256" key="3">
    <source>
        <dbReference type="ARBA" id="ARBA00022691"/>
    </source>
</evidence>
<dbReference type="RefSeq" id="WP_269443152.1">
    <property type="nucleotide sequence ID" value="NZ_CP097463.1"/>
</dbReference>
<gene>
    <name evidence="5" type="ORF">M6B22_19130</name>
</gene>
<reference evidence="5" key="1">
    <citation type="submission" date="2022-05" db="EMBL/GenBank/DDBJ databases">
        <title>Jatrophihabitans sp. SB3-54 whole genome sequence.</title>
        <authorList>
            <person name="Suh M.K."/>
            <person name="Eom M.K."/>
            <person name="Kim J.S."/>
            <person name="Kim H.S."/>
            <person name="Do H.E."/>
            <person name="Shin Y.K."/>
            <person name="Lee J.-S."/>
        </authorList>
    </citation>
    <scope>NUCLEOTIDE SEQUENCE</scope>
    <source>
        <strain evidence="5">SB3-54</strain>
    </source>
</reference>
<dbReference type="Gene3D" id="2.40.10.240">
    <property type="entry name" value="QueA-like"/>
    <property type="match status" value="1"/>
</dbReference>
<keyword evidence="3" id="KW-0949">S-adenosyl-L-methionine</keyword>
<proteinExistence type="predicted"/>
<dbReference type="Pfam" id="PF02547">
    <property type="entry name" value="Queuosine_synth"/>
    <property type="match status" value="1"/>
</dbReference>
<evidence type="ECO:0000256" key="2">
    <source>
        <dbReference type="ARBA" id="ARBA00022679"/>
    </source>
</evidence>
<organism evidence="5 6">
    <name type="scientific">Jatrophihabitans cynanchi</name>
    <dbReference type="NCBI Taxonomy" id="2944128"/>
    <lineage>
        <taxon>Bacteria</taxon>
        <taxon>Bacillati</taxon>
        <taxon>Actinomycetota</taxon>
        <taxon>Actinomycetes</taxon>
        <taxon>Jatrophihabitantales</taxon>
        <taxon>Jatrophihabitantaceae</taxon>
        <taxon>Jatrophihabitans</taxon>
    </lineage>
</organism>
<evidence type="ECO:0000256" key="4">
    <source>
        <dbReference type="ARBA" id="ARBA00022785"/>
    </source>
</evidence>
<dbReference type="InterPro" id="IPR036100">
    <property type="entry name" value="QueA_sf"/>
</dbReference>
<name>A0ABY7JVP2_9ACTN</name>
<keyword evidence="1" id="KW-0963">Cytoplasm</keyword>
<dbReference type="Gene3D" id="3.40.1780.10">
    <property type="entry name" value="QueA-like"/>
    <property type="match status" value="1"/>
</dbReference>
<dbReference type="InterPro" id="IPR003699">
    <property type="entry name" value="QueA"/>
</dbReference>
<accession>A0ABY7JVP2</accession>
<protein>
    <submittedName>
        <fullName evidence="5">S-adenosylmethionine:tRNA ribosyltransferase-isomerase</fullName>
    </submittedName>
</protein>
<keyword evidence="4" id="KW-0671">Queuosine biosynthesis</keyword>
<dbReference type="InterPro" id="IPR042119">
    <property type="entry name" value="QueA_dom2"/>
</dbReference>
<dbReference type="PANTHER" id="PTHR30307:SF0">
    <property type="entry name" value="S-ADENOSYLMETHIONINE:TRNA RIBOSYLTRANSFERASE-ISOMERASE"/>
    <property type="match status" value="1"/>
</dbReference>
<evidence type="ECO:0000313" key="6">
    <source>
        <dbReference type="Proteomes" id="UP001164693"/>
    </source>
</evidence>
<dbReference type="Proteomes" id="UP001164693">
    <property type="component" value="Chromosome"/>
</dbReference>
<dbReference type="InterPro" id="IPR042118">
    <property type="entry name" value="QueA_dom1"/>
</dbReference>